<organism evidence="3 4">
    <name type="scientific">Roseimaritima ulvae</name>
    <dbReference type="NCBI Taxonomy" id="980254"/>
    <lineage>
        <taxon>Bacteria</taxon>
        <taxon>Pseudomonadati</taxon>
        <taxon>Planctomycetota</taxon>
        <taxon>Planctomycetia</taxon>
        <taxon>Pirellulales</taxon>
        <taxon>Pirellulaceae</taxon>
        <taxon>Roseimaritima</taxon>
    </lineage>
</organism>
<sequence length="772" mass="84428">MNRSEHIITQADPNVVDPATDPTLLAPAAPLWVERGGARSNGIASYLEVPFMHKRLILGCLLLGILAGWLAIVLCPRTYMSTSKLRIRVGHESVSLDPTATTSATLMLQKTQEEEIVSALEVLNSRQLAETVVDRLGPAAVLDGQLPPSPDSPTPAAPPGLLSKAQTFVGDAAFHALKFAGLKDDISDRELAVMTLQDSLDIRSPSKSTVIAIEALSETPEMAQTIADTVTQVFMEEHIRSAHTQGSFGFFEQQAAEVEAELNEMVAAQSQFMQKRKIVSIEASRELLTQQLGGIDRDLVMASGELNQAISEVQDLKTQIAASDDEIVASKSDSTWSGMRQRIYELELAEQNLAANRTANHPELKQIRGQLAGARKILAQLKSEQVDENTTPNPAKLRMEEDLQRQQTKIVGLRSMIEKKQQQRGELERQVDALLDNARHLAQTKRDIQLAETSLLMLREKREEARVIEQLRTDKISNVHVFQPASFVERAVSPKKNVLAAGFLVLGLATGLGLSLVREVTTSSLRTQEDIENHLGFPVVANIPRIAHIDSPRLKEANRYRQQCQTLVAECLLNQHRRQRTRGQSLGIIGIDVGAGASTLAAHLAEVGSTDCRLKTMLVDADTRQRSVSKKFGLNGTPGLLELVSGTASHDECLQKAKNAPIDLIASAADGNEAEIQAGAADIAQALKAYQHDCDLLIVDLPAAGQPDQTISLAQHLDCVLVVVESEVTQLDGAERLLRRLSESNTEVIGIVLNKTRTYLPQWLRRVVVPQH</sequence>
<dbReference type="InterPro" id="IPR050445">
    <property type="entry name" value="Bact_polysacc_biosynth/exp"/>
</dbReference>
<dbReference type="EC" id="2.7.10.-" evidence="3"/>
<dbReference type="GO" id="GO:0004713">
    <property type="term" value="F:protein tyrosine kinase activity"/>
    <property type="evidence" value="ECO:0007669"/>
    <property type="project" value="TreeGrafter"/>
</dbReference>
<dbReference type="GO" id="GO:0005886">
    <property type="term" value="C:plasma membrane"/>
    <property type="evidence" value="ECO:0007669"/>
    <property type="project" value="TreeGrafter"/>
</dbReference>
<protein>
    <submittedName>
        <fullName evidence="3">Tyrosine-protein kinase ptk</fullName>
        <ecNumber evidence="3">2.7.10.-</ecNumber>
    </submittedName>
</protein>
<dbReference type="Proteomes" id="UP000325286">
    <property type="component" value="Chromosome"/>
</dbReference>
<proteinExistence type="predicted"/>
<dbReference type="OrthoDB" id="231505at2"/>
<dbReference type="KEGG" id="rul:UC8_09430"/>
<evidence type="ECO:0000313" key="3">
    <source>
        <dbReference type="EMBL" id="QEG38982.1"/>
    </source>
</evidence>
<dbReference type="PANTHER" id="PTHR32309:SF13">
    <property type="entry name" value="FERRIC ENTEROBACTIN TRANSPORT PROTEIN FEPE"/>
    <property type="match status" value="1"/>
</dbReference>
<keyword evidence="2" id="KW-1133">Transmembrane helix</keyword>
<feature type="coiled-coil region" evidence="1">
    <location>
        <begin position="299"/>
        <end position="326"/>
    </location>
</feature>
<dbReference type="SUPFAM" id="SSF52540">
    <property type="entry name" value="P-loop containing nucleoside triphosphate hydrolases"/>
    <property type="match status" value="1"/>
</dbReference>
<keyword evidence="1" id="KW-0175">Coiled coil</keyword>
<dbReference type="PANTHER" id="PTHR32309">
    <property type="entry name" value="TYROSINE-PROTEIN KINASE"/>
    <property type="match status" value="1"/>
</dbReference>
<dbReference type="AlphaFoldDB" id="A0A5B9QMB4"/>
<gene>
    <name evidence="3" type="primary">ptk_2</name>
    <name evidence="3" type="ORF">UC8_09430</name>
</gene>
<accession>A0A5B9QMB4</accession>
<keyword evidence="3" id="KW-0418">Kinase</keyword>
<keyword evidence="3" id="KW-0808">Transferase</keyword>
<feature type="coiled-coil region" evidence="1">
    <location>
        <begin position="364"/>
        <end position="461"/>
    </location>
</feature>
<keyword evidence="4" id="KW-1185">Reference proteome</keyword>
<evidence type="ECO:0000256" key="2">
    <source>
        <dbReference type="SAM" id="Phobius"/>
    </source>
</evidence>
<dbReference type="EMBL" id="CP042914">
    <property type="protein sequence ID" value="QEG38982.1"/>
    <property type="molecule type" value="Genomic_DNA"/>
</dbReference>
<dbReference type="RefSeq" id="WP_068140671.1">
    <property type="nucleotide sequence ID" value="NZ_CP042914.1"/>
</dbReference>
<keyword evidence="2" id="KW-0472">Membrane</keyword>
<dbReference type="InterPro" id="IPR027417">
    <property type="entry name" value="P-loop_NTPase"/>
</dbReference>
<feature type="transmembrane region" description="Helical" evidence="2">
    <location>
        <begin position="56"/>
        <end position="76"/>
    </location>
</feature>
<evidence type="ECO:0000313" key="4">
    <source>
        <dbReference type="Proteomes" id="UP000325286"/>
    </source>
</evidence>
<evidence type="ECO:0000256" key="1">
    <source>
        <dbReference type="SAM" id="Coils"/>
    </source>
</evidence>
<name>A0A5B9QMB4_9BACT</name>
<dbReference type="Gene3D" id="3.40.50.300">
    <property type="entry name" value="P-loop containing nucleotide triphosphate hydrolases"/>
    <property type="match status" value="1"/>
</dbReference>
<reference evidence="3 4" key="1">
    <citation type="submission" date="2019-08" db="EMBL/GenBank/DDBJ databases">
        <title>Deep-cultivation of Planctomycetes and their phenomic and genomic characterization uncovers novel biology.</title>
        <authorList>
            <person name="Wiegand S."/>
            <person name="Jogler M."/>
            <person name="Boedeker C."/>
            <person name="Pinto D."/>
            <person name="Vollmers J."/>
            <person name="Rivas-Marin E."/>
            <person name="Kohn T."/>
            <person name="Peeters S.H."/>
            <person name="Heuer A."/>
            <person name="Rast P."/>
            <person name="Oberbeckmann S."/>
            <person name="Bunk B."/>
            <person name="Jeske O."/>
            <person name="Meyerdierks A."/>
            <person name="Storesund J.E."/>
            <person name="Kallscheuer N."/>
            <person name="Luecker S."/>
            <person name="Lage O.M."/>
            <person name="Pohl T."/>
            <person name="Merkel B.J."/>
            <person name="Hornburger P."/>
            <person name="Mueller R.-W."/>
            <person name="Bruemmer F."/>
            <person name="Labrenz M."/>
            <person name="Spormann A.M."/>
            <person name="Op den Camp H."/>
            <person name="Overmann J."/>
            <person name="Amann R."/>
            <person name="Jetten M.S.M."/>
            <person name="Mascher T."/>
            <person name="Medema M.H."/>
            <person name="Devos D.P."/>
            <person name="Kaster A.-K."/>
            <person name="Ovreas L."/>
            <person name="Rohde M."/>
            <person name="Galperin M.Y."/>
            <person name="Jogler C."/>
        </authorList>
    </citation>
    <scope>NUCLEOTIDE SEQUENCE [LARGE SCALE GENOMIC DNA]</scope>
    <source>
        <strain evidence="3 4">UC8</strain>
    </source>
</reference>
<keyword evidence="2" id="KW-0812">Transmembrane</keyword>